<comment type="caution">
    <text evidence="6">The sequence shown here is derived from an EMBL/GenBank/DDBJ whole genome shotgun (WGS) entry which is preliminary data.</text>
</comment>
<dbReference type="EMBL" id="FNOS01000004">
    <property type="protein sequence ID" value="SDX92985.1"/>
    <property type="molecule type" value="Genomic_DNA"/>
</dbReference>
<accession>A0A1H3FQ13</accession>
<evidence type="ECO:0000256" key="4">
    <source>
        <dbReference type="ARBA" id="ARBA00022989"/>
    </source>
</evidence>
<comment type="similarity">
    <text evidence="1">Belongs to the LytR/CpsA/Psr (LCP) family.</text>
</comment>
<dbReference type="PANTHER" id="PTHR33392">
    <property type="entry name" value="POLYISOPRENYL-TEICHOIC ACID--PEPTIDOGLYCAN TEICHOIC ACID TRANSFERASE TAGU"/>
    <property type="match status" value="1"/>
</dbReference>
<protein>
    <submittedName>
        <fullName evidence="6">Transcriptional attenuator, LytR family</fullName>
    </submittedName>
</protein>
<evidence type="ECO:0000259" key="5">
    <source>
        <dbReference type="Pfam" id="PF03816"/>
    </source>
</evidence>
<evidence type="ECO:0000256" key="1">
    <source>
        <dbReference type="ARBA" id="ARBA00006068"/>
    </source>
</evidence>
<feature type="domain" description="Cell envelope-related transcriptional attenuator" evidence="5">
    <location>
        <begin position="76"/>
        <end position="223"/>
    </location>
</feature>
<dbReference type="PANTHER" id="PTHR33392:SF6">
    <property type="entry name" value="POLYISOPRENYL-TEICHOIC ACID--PEPTIDOGLYCAN TEICHOIC ACID TRANSFERASE TAGU"/>
    <property type="match status" value="1"/>
</dbReference>
<evidence type="ECO:0000313" key="6">
    <source>
        <dbReference type="EMBL" id="SDX92985.1"/>
    </source>
</evidence>
<evidence type="ECO:0000313" key="7">
    <source>
        <dbReference type="Proteomes" id="UP000198647"/>
    </source>
</evidence>
<dbReference type="Proteomes" id="UP000198647">
    <property type="component" value="Unassembled WGS sequence"/>
</dbReference>
<gene>
    <name evidence="6" type="ORF">SAMN04488081_1631</name>
</gene>
<keyword evidence="4" id="KW-1133">Transmembrane helix</keyword>
<keyword evidence="4" id="KW-0472">Membrane</keyword>
<evidence type="ECO:0000256" key="2">
    <source>
        <dbReference type="ARBA" id="ARBA00022692"/>
    </source>
</evidence>
<organism evidence="6 7">
    <name type="scientific">Salimicrobium album</name>
    <dbReference type="NCBI Taxonomy" id="50717"/>
    <lineage>
        <taxon>Bacteria</taxon>
        <taxon>Bacillati</taxon>
        <taxon>Bacillota</taxon>
        <taxon>Bacilli</taxon>
        <taxon>Bacillales</taxon>
        <taxon>Bacillaceae</taxon>
        <taxon>Salimicrobium</taxon>
    </lineage>
</organism>
<dbReference type="InterPro" id="IPR004474">
    <property type="entry name" value="LytR_CpsA_psr"/>
</dbReference>
<keyword evidence="7" id="KW-1185">Reference proteome</keyword>
<reference evidence="6 7" key="1">
    <citation type="submission" date="2016-10" db="EMBL/GenBank/DDBJ databases">
        <authorList>
            <person name="Varghese N."/>
            <person name="Submissions S."/>
        </authorList>
    </citation>
    <scope>NUCLEOTIDE SEQUENCE [LARGE SCALE GENOMIC DNA]</scope>
    <source>
        <strain evidence="6 7">DSM 20748</strain>
    </source>
</reference>
<name>A0A1H3FQ13_9BACI</name>
<dbReference type="InterPro" id="IPR050922">
    <property type="entry name" value="LytR/CpsA/Psr_CW_biosynth"/>
</dbReference>
<keyword evidence="3" id="KW-0735">Signal-anchor</keyword>
<sequence length="301" mass="33200">MKKLGKITVIIVILLFFGAGTYAGYVYSQAETTVNSNMHSPVTSIDHEETKKKVEDKETINILLMGVDEREGDRGRSDTLLVASVQPSKEKTNMISIPRDTRTVLGGNEPESGRMDKINHAYAFGGVDMAVDTVETFMDMELDYYVRINMEGLVELVDAVNGVTVTNDRAFTQGGIEFPEGEIDLSGNEALEYARMRKNDPNGDLGRNERQREVIKGVVDKAASFSSVSKIQGILDVLGGNVTTNADFDTMKMLFQDYRKSGQNIDTYQMKGSGVTIDGIYYMQMPDEEIAKAKSLITPGS</sequence>
<keyword evidence="2" id="KW-0812">Transmembrane</keyword>
<dbReference type="Pfam" id="PF03816">
    <property type="entry name" value="LytR_cpsA_psr"/>
    <property type="match status" value="1"/>
</dbReference>
<dbReference type="RefSeq" id="WP_093107028.1">
    <property type="nucleotide sequence ID" value="NZ_FNOS01000004.1"/>
</dbReference>
<dbReference type="Gene3D" id="3.40.630.190">
    <property type="entry name" value="LCP protein"/>
    <property type="match status" value="1"/>
</dbReference>
<proteinExistence type="inferred from homology"/>
<dbReference type="NCBIfam" id="TIGR00350">
    <property type="entry name" value="lytR_cpsA_psr"/>
    <property type="match status" value="1"/>
</dbReference>
<evidence type="ECO:0000256" key="3">
    <source>
        <dbReference type="ARBA" id="ARBA00022968"/>
    </source>
</evidence>